<reference evidence="1" key="1">
    <citation type="submission" date="2020-10" db="EMBL/GenBank/DDBJ databases">
        <authorList>
            <person name="Gilroy R."/>
        </authorList>
    </citation>
    <scope>NUCLEOTIDE SEQUENCE</scope>
    <source>
        <strain evidence="1">CHK197-8231</strain>
    </source>
</reference>
<gene>
    <name evidence="1" type="ORF">IAD49_03405</name>
</gene>
<accession>A0A9D1L3D4</accession>
<dbReference type="Proteomes" id="UP000824087">
    <property type="component" value="Unassembled WGS sequence"/>
</dbReference>
<organism evidence="1 2">
    <name type="scientific">Candidatus Fimihabitans intestinipullorum</name>
    <dbReference type="NCBI Taxonomy" id="2840820"/>
    <lineage>
        <taxon>Bacteria</taxon>
        <taxon>Bacillati</taxon>
        <taxon>Mycoplasmatota</taxon>
        <taxon>Mycoplasmatota incertae sedis</taxon>
        <taxon>Candidatus Fimihabitans</taxon>
    </lineage>
</organism>
<comment type="caution">
    <text evidence="1">The sequence shown here is derived from an EMBL/GenBank/DDBJ whole genome shotgun (WGS) entry which is preliminary data.</text>
</comment>
<dbReference type="EMBL" id="DVML01000020">
    <property type="protein sequence ID" value="HIU22610.1"/>
    <property type="molecule type" value="Genomic_DNA"/>
</dbReference>
<evidence type="ECO:0000313" key="1">
    <source>
        <dbReference type="EMBL" id="HIU22610.1"/>
    </source>
</evidence>
<sequence length="159" mass="19120">MDGKMIPGLYDECKRIEFRDFRDEANYSEPISIHDCMYQVRVSCYYNQKKKFTYRYDYTNDKEILRQAEKTPNFDLSPMIQGQIDSVMQNQKILEVHLYKDEKYKDLEIVFENGSQVCYHGKHFVSFYRDFLESYKPLEEAKKIEVSAKNQDPYIIQKA</sequence>
<proteinExistence type="predicted"/>
<reference evidence="1" key="2">
    <citation type="journal article" date="2021" name="PeerJ">
        <title>Extensive microbial diversity within the chicken gut microbiome revealed by metagenomics and culture.</title>
        <authorList>
            <person name="Gilroy R."/>
            <person name="Ravi A."/>
            <person name="Getino M."/>
            <person name="Pursley I."/>
            <person name="Horton D.L."/>
            <person name="Alikhan N.F."/>
            <person name="Baker D."/>
            <person name="Gharbi K."/>
            <person name="Hall N."/>
            <person name="Watson M."/>
            <person name="Adriaenssens E.M."/>
            <person name="Foster-Nyarko E."/>
            <person name="Jarju S."/>
            <person name="Secka A."/>
            <person name="Antonio M."/>
            <person name="Oren A."/>
            <person name="Chaudhuri R.R."/>
            <person name="La Ragione R."/>
            <person name="Hildebrand F."/>
            <person name="Pallen M.J."/>
        </authorList>
    </citation>
    <scope>NUCLEOTIDE SEQUENCE</scope>
    <source>
        <strain evidence="1">CHK197-8231</strain>
    </source>
</reference>
<protein>
    <submittedName>
        <fullName evidence="1">Uncharacterized protein</fullName>
    </submittedName>
</protein>
<name>A0A9D1L3D4_9BACT</name>
<evidence type="ECO:0000313" key="2">
    <source>
        <dbReference type="Proteomes" id="UP000824087"/>
    </source>
</evidence>
<dbReference type="AlphaFoldDB" id="A0A9D1L3D4"/>